<dbReference type="SUPFAM" id="SSF46894">
    <property type="entry name" value="C-terminal effector domain of the bipartite response regulators"/>
    <property type="match status" value="1"/>
</dbReference>
<dbReference type="GO" id="GO:0006355">
    <property type="term" value="P:regulation of DNA-templated transcription"/>
    <property type="evidence" value="ECO:0007669"/>
    <property type="project" value="InterPro"/>
</dbReference>
<name>A0A5B2VCT2_9HYPH</name>
<dbReference type="PROSITE" id="PS51755">
    <property type="entry name" value="OMPR_PHOB"/>
    <property type="match status" value="1"/>
</dbReference>
<dbReference type="SUPFAM" id="SSF52172">
    <property type="entry name" value="CheY-like"/>
    <property type="match status" value="1"/>
</dbReference>
<evidence type="ECO:0000256" key="3">
    <source>
        <dbReference type="PROSITE-ProRule" id="PRU01091"/>
    </source>
</evidence>
<dbReference type="SMART" id="SM00862">
    <property type="entry name" value="Trans_reg_C"/>
    <property type="match status" value="1"/>
</dbReference>
<feature type="domain" description="OmpR/PhoB-type" evidence="6">
    <location>
        <begin position="204"/>
        <end position="299"/>
    </location>
</feature>
<dbReference type="OrthoDB" id="9802186at2"/>
<accession>A0A5B2VCT2</accession>
<evidence type="ECO:0000256" key="1">
    <source>
        <dbReference type="ARBA" id="ARBA00023125"/>
    </source>
</evidence>
<feature type="compositionally biased region" description="Low complexity" evidence="4">
    <location>
        <begin position="66"/>
        <end position="76"/>
    </location>
</feature>
<dbReference type="AlphaFoldDB" id="A0A5B2VCT2"/>
<feature type="region of interest" description="Disordered" evidence="4">
    <location>
        <begin position="56"/>
        <end position="76"/>
    </location>
</feature>
<reference evidence="7 8" key="1">
    <citation type="submission" date="2019-09" db="EMBL/GenBank/DDBJ databases">
        <title>Salinarimonas rosea gen. nov., sp. nov., a new member of the a-2 subgroup of the Proteobacteria.</title>
        <authorList>
            <person name="Liu J."/>
        </authorList>
    </citation>
    <scope>NUCLEOTIDE SEQUENCE [LARGE SCALE GENOMIC DNA]</scope>
    <source>
        <strain evidence="7 8">BN140002</strain>
    </source>
</reference>
<dbReference type="InterPro" id="IPR011006">
    <property type="entry name" value="CheY-like_superfamily"/>
</dbReference>
<feature type="region of interest" description="Disordered" evidence="4">
    <location>
        <begin position="453"/>
        <end position="473"/>
    </location>
</feature>
<proteinExistence type="predicted"/>
<feature type="region of interest" description="Disordered" evidence="4">
    <location>
        <begin position="1"/>
        <end position="37"/>
    </location>
</feature>
<dbReference type="EMBL" id="VUOA01000025">
    <property type="protein sequence ID" value="KAA2236568.1"/>
    <property type="molecule type" value="Genomic_DNA"/>
</dbReference>
<evidence type="ECO:0000259" key="6">
    <source>
        <dbReference type="PROSITE" id="PS51755"/>
    </source>
</evidence>
<dbReference type="InterPro" id="IPR036388">
    <property type="entry name" value="WH-like_DNA-bd_sf"/>
</dbReference>
<dbReference type="InterPro" id="IPR039420">
    <property type="entry name" value="WalR-like"/>
</dbReference>
<dbReference type="Gene3D" id="3.40.50.2300">
    <property type="match status" value="1"/>
</dbReference>
<evidence type="ECO:0000256" key="2">
    <source>
        <dbReference type="PROSITE-ProRule" id="PRU00169"/>
    </source>
</evidence>
<dbReference type="PANTHER" id="PTHR48111">
    <property type="entry name" value="REGULATOR OF RPOS"/>
    <property type="match status" value="1"/>
</dbReference>
<dbReference type="SMART" id="SM00448">
    <property type="entry name" value="REC"/>
    <property type="match status" value="1"/>
</dbReference>
<gene>
    <name evidence="7" type="ORF">F0L46_13915</name>
</gene>
<evidence type="ECO:0000313" key="8">
    <source>
        <dbReference type="Proteomes" id="UP000323142"/>
    </source>
</evidence>
<feature type="DNA-binding region" description="OmpR/PhoB-type" evidence="3">
    <location>
        <begin position="204"/>
        <end position="299"/>
    </location>
</feature>
<dbReference type="GO" id="GO:0005829">
    <property type="term" value="C:cytosol"/>
    <property type="evidence" value="ECO:0007669"/>
    <property type="project" value="TreeGrafter"/>
</dbReference>
<feature type="compositionally biased region" description="Gly residues" evidence="4">
    <location>
        <begin position="19"/>
        <end position="36"/>
    </location>
</feature>
<keyword evidence="2" id="KW-0597">Phosphoprotein</keyword>
<dbReference type="PROSITE" id="PS50110">
    <property type="entry name" value="RESPONSE_REGULATORY"/>
    <property type="match status" value="1"/>
</dbReference>
<dbReference type="Pfam" id="PF00486">
    <property type="entry name" value="Trans_reg_C"/>
    <property type="match status" value="1"/>
</dbReference>
<feature type="region of interest" description="Disordered" evidence="4">
    <location>
        <begin position="138"/>
        <end position="168"/>
    </location>
</feature>
<dbReference type="GO" id="GO:0000156">
    <property type="term" value="F:phosphorelay response regulator activity"/>
    <property type="evidence" value="ECO:0007669"/>
    <property type="project" value="TreeGrafter"/>
</dbReference>
<reference evidence="7 8" key="2">
    <citation type="submission" date="2019-09" db="EMBL/GenBank/DDBJ databases">
        <authorList>
            <person name="Jin C."/>
        </authorList>
    </citation>
    <scope>NUCLEOTIDE SEQUENCE [LARGE SCALE GENOMIC DNA]</scope>
    <source>
        <strain evidence="7 8">BN140002</strain>
    </source>
</reference>
<comment type="caution">
    <text evidence="7">The sequence shown here is derived from an EMBL/GenBank/DDBJ whole genome shotgun (WGS) entry which is preliminary data.</text>
</comment>
<dbReference type="InterPro" id="IPR001867">
    <property type="entry name" value="OmpR/PhoB-type_DNA-bd"/>
</dbReference>
<dbReference type="CDD" id="cd00383">
    <property type="entry name" value="trans_reg_C"/>
    <property type="match status" value="1"/>
</dbReference>
<feature type="domain" description="Response regulatory" evidence="5">
    <location>
        <begin position="336"/>
        <end position="450"/>
    </location>
</feature>
<dbReference type="Pfam" id="PF00072">
    <property type="entry name" value="Response_reg"/>
    <property type="match status" value="1"/>
</dbReference>
<dbReference type="InterPro" id="IPR016032">
    <property type="entry name" value="Sig_transdc_resp-reg_C-effctor"/>
</dbReference>
<dbReference type="Gene3D" id="1.10.10.10">
    <property type="entry name" value="Winged helix-like DNA-binding domain superfamily/Winged helix DNA-binding domain"/>
    <property type="match status" value="1"/>
</dbReference>
<dbReference type="Proteomes" id="UP000323142">
    <property type="component" value="Unassembled WGS sequence"/>
</dbReference>
<organism evidence="7 8">
    <name type="scientific">Salinarimonas soli</name>
    <dbReference type="NCBI Taxonomy" id="1638099"/>
    <lineage>
        <taxon>Bacteria</taxon>
        <taxon>Pseudomonadati</taxon>
        <taxon>Pseudomonadota</taxon>
        <taxon>Alphaproteobacteria</taxon>
        <taxon>Hyphomicrobiales</taxon>
        <taxon>Salinarimonadaceae</taxon>
        <taxon>Salinarimonas</taxon>
    </lineage>
</organism>
<feature type="compositionally biased region" description="Low complexity" evidence="4">
    <location>
        <begin position="9"/>
        <end position="18"/>
    </location>
</feature>
<dbReference type="PANTHER" id="PTHR48111:SF56">
    <property type="entry name" value="TETRATHIONATE RESPONSE REGULATORY PROTEIN TTRR"/>
    <property type="match status" value="1"/>
</dbReference>
<feature type="modified residue" description="4-aspartylphosphate" evidence="2">
    <location>
        <position position="385"/>
    </location>
</feature>
<evidence type="ECO:0000259" key="5">
    <source>
        <dbReference type="PROSITE" id="PS50110"/>
    </source>
</evidence>
<keyword evidence="8" id="KW-1185">Reference proteome</keyword>
<protein>
    <submittedName>
        <fullName evidence="7">Response regulator</fullName>
    </submittedName>
</protein>
<evidence type="ECO:0000313" key="7">
    <source>
        <dbReference type="EMBL" id="KAA2236568.1"/>
    </source>
</evidence>
<sequence>MRPRRRRGLAAGAGSAGLAAGGRASGGAAGSDGRAGLGARSVSASIGRVLAAISGARRGRRRGRGAADAAPGEAGRMPVRRAAPLAGFEPRSLRQAGVPGALKDASWREFLYAARRTGPPGTRSRRLYERVPRMPLVVPAGGQGPMASGPARPLPSRQLSAPPGRRDGSWRIAMGALDETLGTRHPPHARLAPFLVEGAEPDTETPLCFRDFALYPRARVLVRGGQPVELGGRAFDLLLVLLQSRGRVVTRDEILTFVWPRTTVEGSNLRFQVMVLRKALGSARELIKTIPGRGYLLTYELEAQRPALPEAAPPALAPLPHDPGVADGIGAEARAPVVIIDDDDVSRSSLERLLRSMGLAVQSFGSVGAYLGSERPGPPRCFILDVWLPGRTGLEFQADLAAAGSDVPVIFITGHADVHTSVRAMKAGAVDFLIKPLRYQELVAAIDEARARHDALTERPRPKPAPDGADRLM</sequence>
<keyword evidence="1 3" id="KW-0238">DNA-binding</keyword>
<evidence type="ECO:0000256" key="4">
    <source>
        <dbReference type="SAM" id="MobiDB-lite"/>
    </source>
</evidence>
<dbReference type="GO" id="GO:0000976">
    <property type="term" value="F:transcription cis-regulatory region binding"/>
    <property type="evidence" value="ECO:0007669"/>
    <property type="project" value="TreeGrafter"/>
</dbReference>
<dbReference type="InterPro" id="IPR001789">
    <property type="entry name" value="Sig_transdc_resp-reg_receiver"/>
</dbReference>
<dbReference type="GO" id="GO:0032993">
    <property type="term" value="C:protein-DNA complex"/>
    <property type="evidence" value="ECO:0007669"/>
    <property type="project" value="TreeGrafter"/>
</dbReference>